<dbReference type="Pfam" id="PF08308">
    <property type="entry name" value="PEGA"/>
    <property type="match status" value="2"/>
</dbReference>
<feature type="signal peptide" evidence="1">
    <location>
        <begin position="1"/>
        <end position="19"/>
    </location>
</feature>
<feature type="domain" description="PEGA" evidence="2">
    <location>
        <begin position="281"/>
        <end position="345"/>
    </location>
</feature>
<name>A0AAU6Q483_9DEIO</name>
<dbReference type="Gene3D" id="2.60.40.1120">
    <property type="entry name" value="Carboxypeptidase-like, regulatory domain"/>
    <property type="match status" value="1"/>
</dbReference>
<dbReference type="EMBL" id="CP149782">
    <property type="protein sequence ID" value="WYF45169.1"/>
    <property type="molecule type" value="Genomic_DNA"/>
</dbReference>
<evidence type="ECO:0000313" key="4">
    <source>
        <dbReference type="EMBL" id="WYF45169.1"/>
    </source>
</evidence>
<dbReference type="InterPro" id="IPR013784">
    <property type="entry name" value="Carb-bd-like_fold"/>
</dbReference>
<dbReference type="AlphaFoldDB" id="A0AAU6Q483"/>
<evidence type="ECO:0000259" key="2">
    <source>
        <dbReference type="Pfam" id="PF08308"/>
    </source>
</evidence>
<dbReference type="SUPFAM" id="SSF49452">
    <property type="entry name" value="Starch-binding domain-like"/>
    <property type="match status" value="1"/>
</dbReference>
<feature type="domain" description="DUF4384" evidence="3">
    <location>
        <begin position="55"/>
        <end position="136"/>
    </location>
</feature>
<accession>A0AAU6Q483</accession>
<sequence length="348" mass="36504">MKKILIPTLLLATATSAFAAPKISAQSIIVNPVQPDLSVSVRVDKDSTGNANPVYLDGESIKISTSVTRDAYVYLFNVDSTGEVTQILPNRLSNSGGNFVKANTTVTFPAAGDQFTFNVAGPVGLNKVLALASLTPLNLDQITSFKSAQDQFATAATKGQDQLAQALSIVVNPLPQNSWVSDTAFFSVASRAAVTTGSLFVGTNVPGSTVIINGRTLGAANTTYSNIAPGSYPVRVKAPGFADYTTTITIRANTTTNLNVEFNRTATPVPTPAPVTNVSNYTLTLRSSVNGARVFVDGVEAGTIQGGTLSLNVTRGGHEVVVIAPGYRTFINTYNVTQNAQISINPVR</sequence>
<gene>
    <name evidence="4" type="ORF">WDJ50_03345</name>
</gene>
<organism evidence="4">
    <name type="scientific">Deinococcus sp. VB142</name>
    <dbReference type="NCBI Taxonomy" id="3112952"/>
    <lineage>
        <taxon>Bacteria</taxon>
        <taxon>Thermotogati</taxon>
        <taxon>Deinococcota</taxon>
        <taxon>Deinococci</taxon>
        <taxon>Deinococcales</taxon>
        <taxon>Deinococcaceae</taxon>
        <taxon>Deinococcus</taxon>
    </lineage>
</organism>
<dbReference type="PANTHER" id="PTHR36194">
    <property type="entry name" value="S-LAYER-LIKE PROTEIN"/>
    <property type="match status" value="1"/>
</dbReference>
<dbReference type="Pfam" id="PF14326">
    <property type="entry name" value="DUF4384"/>
    <property type="match status" value="1"/>
</dbReference>
<dbReference type="RefSeq" id="WP_339096343.1">
    <property type="nucleotide sequence ID" value="NZ_CP149782.1"/>
</dbReference>
<dbReference type="InterPro" id="IPR025493">
    <property type="entry name" value="DUF4384"/>
</dbReference>
<dbReference type="GO" id="GO:0030246">
    <property type="term" value="F:carbohydrate binding"/>
    <property type="evidence" value="ECO:0007669"/>
    <property type="project" value="InterPro"/>
</dbReference>
<dbReference type="PANTHER" id="PTHR36194:SF1">
    <property type="entry name" value="S-LAYER-LIKE PROTEIN"/>
    <property type="match status" value="1"/>
</dbReference>
<protein>
    <submittedName>
        <fullName evidence="4">PEGA domain-containing protein</fullName>
    </submittedName>
</protein>
<proteinExistence type="predicted"/>
<evidence type="ECO:0000256" key="1">
    <source>
        <dbReference type="SAM" id="SignalP"/>
    </source>
</evidence>
<evidence type="ECO:0000259" key="3">
    <source>
        <dbReference type="Pfam" id="PF14326"/>
    </source>
</evidence>
<dbReference type="InterPro" id="IPR013229">
    <property type="entry name" value="PEGA"/>
</dbReference>
<feature type="domain" description="PEGA" evidence="2">
    <location>
        <begin position="197"/>
        <end position="265"/>
    </location>
</feature>
<reference evidence="4" key="1">
    <citation type="submission" date="2024-03" db="EMBL/GenBank/DDBJ databases">
        <title>Deinococcus weizhi sp. nov., isolated from human skin.</title>
        <authorList>
            <person name="Wei Z."/>
            <person name="Tian F."/>
            <person name="Yang C."/>
            <person name="Xin L.T."/>
            <person name="Wen Z.J."/>
            <person name="Lan K.C."/>
            <person name="Yu L."/>
            <person name="Zhe W."/>
            <person name="Dan F.D."/>
            <person name="Jun W."/>
            <person name="Rui Z."/>
            <person name="Yong X.J."/>
            <person name="Ting Y."/>
            <person name="Wei X."/>
            <person name="Xu Z.G."/>
            <person name="Xin Z."/>
            <person name="Dong F.G."/>
            <person name="Ni X.M."/>
            <person name="Zheng M.G."/>
            <person name="Chun Y."/>
            <person name="Qian W.X."/>
        </authorList>
    </citation>
    <scope>NUCLEOTIDE SEQUENCE</scope>
    <source>
        <strain evidence="4">VB142</strain>
    </source>
</reference>
<feature type="chain" id="PRO_5043727857" evidence="1">
    <location>
        <begin position="20"/>
        <end position="348"/>
    </location>
</feature>
<keyword evidence="1" id="KW-0732">Signal</keyword>